<feature type="chain" id="PRO_5046564700" evidence="1">
    <location>
        <begin position="22"/>
        <end position="584"/>
    </location>
</feature>
<gene>
    <name evidence="2" type="ORF">MUN80_23070</name>
</gene>
<feature type="signal peptide" evidence="1">
    <location>
        <begin position="1"/>
        <end position="21"/>
    </location>
</feature>
<keyword evidence="1" id="KW-0732">Signal</keyword>
<dbReference type="InterPro" id="IPR026444">
    <property type="entry name" value="Secre_tail"/>
</dbReference>
<dbReference type="NCBIfam" id="TIGR04183">
    <property type="entry name" value="Por_Secre_tail"/>
    <property type="match status" value="1"/>
</dbReference>
<dbReference type="RefSeq" id="WP_244716764.1">
    <property type="nucleotide sequence ID" value="NZ_CP095049.1"/>
</dbReference>
<keyword evidence="3" id="KW-1185">Reference proteome</keyword>
<proteinExistence type="predicted"/>
<accession>A0ABY4F9J7</accession>
<evidence type="ECO:0000313" key="3">
    <source>
        <dbReference type="Proteomes" id="UP000831785"/>
    </source>
</evidence>
<dbReference type="EMBL" id="CP095049">
    <property type="protein sequence ID" value="UOQ52619.1"/>
    <property type="molecule type" value="Genomic_DNA"/>
</dbReference>
<dbReference type="Proteomes" id="UP000831785">
    <property type="component" value="Chromosome"/>
</dbReference>
<sequence length="584" mass="58792">MRHIYLSVGFAFTLGLSAAQAQTPAWTSGLQPTNPTATDDTGAAGVGLAVDASGNQYVAGILQNGAGSGASATRVFGSTTLTGGSGFASGFVAKLSPTQQWLWALKATGNGEALAFEHVVVNPAGDTYAIGDVSDDQTISPNGGTLVTVGSLTYTTTKAQASFITRLNANGQPQALIGTSGTRILAAGWDATAGNLVVAGEYSGTVTLGGITLPAAPIAGVFVARLNAAGQWVSAVGATSTGTASSSRFVVSEAAVGPQGQVALAFRIRNGSVTLGGTTVTSTSTTQAINIVAQLSAANQWAWATQVAAAGTSSVAYIANELQYDRTGNVWLAGEGLSTGLQIGSTTVNEDEFVARLSPTGQWGAVGTIGHAGSANGATNTEALAVDAQGNAVMVGNMPNAITYTFGTRTLVNPTAGRNFVARFNPTTQSWDYAQLTPSVSTNGEFTFGAIALDVAGNMFATGDFLGSITFGANTLTYPASFGSNAFVAKLSNAGLPLGVRQVAGVAPLALYPNPAAAGTFATLRLSSSTSTALPVTLRDALGRAVRTSTVLAGQQEARLATAGLAPGLYLLEAGAQRAQLVVQ</sequence>
<reference evidence="2 3" key="1">
    <citation type="submission" date="2022-04" db="EMBL/GenBank/DDBJ databases">
        <title>Hymenobacter sp. isolated from the air.</title>
        <authorList>
            <person name="Won M."/>
            <person name="Lee C.-M."/>
            <person name="Woen H.-Y."/>
            <person name="Kwon S.-W."/>
        </authorList>
    </citation>
    <scope>NUCLEOTIDE SEQUENCE [LARGE SCALE GENOMIC DNA]</scope>
    <source>
        <strain evidence="3">5116 S-27</strain>
    </source>
</reference>
<name>A0ABY4F9J7_9BACT</name>
<evidence type="ECO:0000313" key="2">
    <source>
        <dbReference type="EMBL" id="UOQ52619.1"/>
    </source>
</evidence>
<organism evidence="2 3">
    <name type="scientific">Hymenobacter cellulosivorans</name>
    <dbReference type="NCBI Taxonomy" id="2932249"/>
    <lineage>
        <taxon>Bacteria</taxon>
        <taxon>Pseudomonadati</taxon>
        <taxon>Bacteroidota</taxon>
        <taxon>Cytophagia</taxon>
        <taxon>Cytophagales</taxon>
        <taxon>Hymenobacteraceae</taxon>
        <taxon>Hymenobacter</taxon>
    </lineage>
</organism>
<evidence type="ECO:0000256" key="1">
    <source>
        <dbReference type="SAM" id="SignalP"/>
    </source>
</evidence>
<protein>
    <submittedName>
        <fullName evidence="2">T9SS type A sorting domain-containing protein</fullName>
    </submittedName>
</protein>